<gene>
    <name evidence="2" type="ORF">Pmani_030918</name>
    <name evidence="1" type="ORF">Pmani_036708</name>
</gene>
<evidence type="ECO:0000313" key="3">
    <source>
        <dbReference type="Proteomes" id="UP001292094"/>
    </source>
</evidence>
<accession>A0AAE1NJ39</accession>
<organism evidence="1 3">
    <name type="scientific">Petrolisthes manimaculis</name>
    <dbReference type="NCBI Taxonomy" id="1843537"/>
    <lineage>
        <taxon>Eukaryota</taxon>
        <taxon>Metazoa</taxon>
        <taxon>Ecdysozoa</taxon>
        <taxon>Arthropoda</taxon>
        <taxon>Crustacea</taxon>
        <taxon>Multicrustacea</taxon>
        <taxon>Malacostraca</taxon>
        <taxon>Eumalacostraca</taxon>
        <taxon>Eucarida</taxon>
        <taxon>Decapoda</taxon>
        <taxon>Pleocyemata</taxon>
        <taxon>Anomura</taxon>
        <taxon>Galatheoidea</taxon>
        <taxon>Porcellanidae</taxon>
        <taxon>Petrolisthes</taxon>
    </lineage>
</organism>
<name>A0AAE1NJ39_9EUCA</name>
<sequence>MQLDHMTPEPARVLQRLIFYAVILKFDSHNQTIPAILIDPLRVMIEISIDSEMLSFPGIGFYLAYVDCETF</sequence>
<protein>
    <submittedName>
        <fullName evidence="1">Uncharacterized protein</fullName>
    </submittedName>
</protein>
<keyword evidence="3" id="KW-1185">Reference proteome</keyword>
<dbReference type="AlphaFoldDB" id="A0AAE1NJ39"/>
<evidence type="ECO:0000313" key="1">
    <source>
        <dbReference type="EMBL" id="KAK4290382.1"/>
    </source>
</evidence>
<proteinExistence type="predicted"/>
<dbReference type="EMBL" id="JAWZYT010005495">
    <property type="protein sequence ID" value="KAK4290382.1"/>
    <property type="molecule type" value="Genomic_DNA"/>
</dbReference>
<comment type="caution">
    <text evidence="1">The sequence shown here is derived from an EMBL/GenBank/DDBJ whole genome shotgun (WGS) entry which is preliminary data.</text>
</comment>
<dbReference type="Proteomes" id="UP001292094">
    <property type="component" value="Unassembled WGS sequence"/>
</dbReference>
<reference evidence="1" key="1">
    <citation type="submission" date="2023-11" db="EMBL/GenBank/DDBJ databases">
        <title>Genome assemblies of two species of porcelain crab, Petrolisthes cinctipes and Petrolisthes manimaculis (Anomura: Porcellanidae).</title>
        <authorList>
            <person name="Angst P."/>
        </authorList>
    </citation>
    <scope>NUCLEOTIDE SEQUENCE</scope>
    <source>
        <strain evidence="1">PB745_02</strain>
        <tissue evidence="1">Gill</tissue>
    </source>
</reference>
<evidence type="ECO:0000313" key="2">
    <source>
        <dbReference type="EMBL" id="KAK4296598.1"/>
    </source>
</evidence>
<dbReference type="EMBL" id="JAWZYT010003824">
    <property type="protein sequence ID" value="KAK4296598.1"/>
    <property type="molecule type" value="Genomic_DNA"/>
</dbReference>